<proteinExistence type="predicted"/>
<dbReference type="KEGG" id="tgr:Tgr7_2612"/>
<gene>
    <name evidence="1" type="ordered locus">Tgr7_2612</name>
</gene>
<evidence type="ECO:0000313" key="1">
    <source>
        <dbReference type="EMBL" id="ACL73687.1"/>
    </source>
</evidence>
<dbReference type="Proteomes" id="UP000002383">
    <property type="component" value="Chromosome"/>
</dbReference>
<name>B8GMA0_THISH</name>
<dbReference type="OrthoDB" id="9878634at2"/>
<keyword evidence="2" id="KW-1185">Reference proteome</keyword>
<dbReference type="NCBIfam" id="NF045477">
    <property type="entry name" value="LPO_1073_dom"/>
    <property type="match status" value="1"/>
</dbReference>
<protein>
    <submittedName>
        <fullName evidence="1">Uncharacterized protein</fullName>
    </submittedName>
</protein>
<organism evidence="1 2">
    <name type="scientific">Thioalkalivibrio sulfidiphilus (strain HL-EbGR7)</name>
    <dbReference type="NCBI Taxonomy" id="396588"/>
    <lineage>
        <taxon>Bacteria</taxon>
        <taxon>Pseudomonadati</taxon>
        <taxon>Pseudomonadota</taxon>
        <taxon>Gammaproteobacteria</taxon>
        <taxon>Chromatiales</taxon>
        <taxon>Ectothiorhodospiraceae</taxon>
        <taxon>Thioalkalivibrio</taxon>
    </lineage>
</organism>
<dbReference type="STRING" id="396588.Tgr7_2612"/>
<reference evidence="1 2" key="1">
    <citation type="journal article" date="2011" name="Stand. Genomic Sci.">
        <title>Complete genome sequence of 'Thioalkalivibrio sulfidophilus' HL-EbGr7.</title>
        <authorList>
            <person name="Muyzer G."/>
            <person name="Sorokin D.Y."/>
            <person name="Mavromatis K."/>
            <person name="Lapidus A."/>
            <person name="Clum A."/>
            <person name="Ivanova N."/>
            <person name="Pati A."/>
            <person name="d'Haeseleer P."/>
            <person name="Woyke T."/>
            <person name="Kyrpides N.C."/>
        </authorList>
    </citation>
    <scope>NUCLEOTIDE SEQUENCE [LARGE SCALE GENOMIC DNA]</scope>
    <source>
        <strain evidence="1 2">HL-EbGR7</strain>
    </source>
</reference>
<sequence>MADPLSLIALGAAVGGAAGKFVEKAWDSGDKWITSYFADHRPKAIAQAQENSADFLNELAQRIKALEDRGAISKHDIETAQEHPDFSIALQKALLTAAQTDDKQKHQLLARTLSERLGAKPEGLRAMASKMALDAIGYMTPSQMKLLALVADLLYVNPGSPLPSSAFKQWFEVRFSPYASLAFTNLDLLHLESISCLKYTPIISRDLSAILSQKNSSEFDPAMLESPLGQHIRTLWNQGIQAVDLSSVGQLIGVYVSDLMTGGSTSFTGWD</sequence>
<evidence type="ECO:0000313" key="2">
    <source>
        <dbReference type="Proteomes" id="UP000002383"/>
    </source>
</evidence>
<dbReference type="EMBL" id="CP001339">
    <property type="protein sequence ID" value="ACL73687.1"/>
    <property type="molecule type" value="Genomic_DNA"/>
</dbReference>
<dbReference type="RefSeq" id="WP_012639162.1">
    <property type="nucleotide sequence ID" value="NC_011901.1"/>
</dbReference>
<dbReference type="AlphaFoldDB" id="B8GMA0"/>
<accession>B8GMA0</accession>
<dbReference type="HOGENOM" id="CLU_1026497_0_0_6"/>
<dbReference type="InterPro" id="IPR053773">
    <property type="entry name" value="Vpar_1526-like"/>
</dbReference>